<dbReference type="InterPro" id="IPR001584">
    <property type="entry name" value="Integrase_cat-core"/>
</dbReference>
<organism evidence="7 8">
    <name type="scientific">Dyadobacter koreensis</name>
    <dbReference type="NCBI Taxonomy" id="408657"/>
    <lineage>
        <taxon>Bacteria</taxon>
        <taxon>Pseudomonadati</taxon>
        <taxon>Bacteroidota</taxon>
        <taxon>Cytophagia</taxon>
        <taxon>Cytophagales</taxon>
        <taxon>Spirosomataceae</taxon>
        <taxon>Dyadobacter</taxon>
    </lineage>
</organism>
<dbReference type="EMBL" id="FNXY01000017">
    <property type="protein sequence ID" value="SEJ73765.1"/>
    <property type="molecule type" value="Genomic_DNA"/>
</dbReference>
<keyword evidence="3" id="KW-0238">DNA-binding</keyword>
<dbReference type="Proteomes" id="UP000199532">
    <property type="component" value="Unassembled WGS sequence"/>
</dbReference>
<dbReference type="GO" id="GO:0015074">
    <property type="term" value="P:DNA integration"/>
    <property type="evidence" value="ECO:0007669"/>
    <property type="project" value="InterPro"/>
</dbReference>
<keyword evidence="8" id="KW-1185">Reference proteome</keyword>
<sequence length="428" mass="50253">MNVYLAKFMTYFEIHRMHREGLSVRHISSYLVLNRRTVIKYLNMSEQEYESFLIQQADRKKILLPYEDFVRERLEKFQDTSAAQMHDWLKEHFDDLPAVSQKTVFNFVCWVRDKHQIPVTSTEREYQMVDELPYGKQAQVDFGEYNMRSPSGTRAKVFFFTMILSRSRFKYVWFTDRYFTSELAIIAHEKAFEYIEGVPDEIVYDQDKVFIVSENGGDIILTAAFRAFTREQSFSLHFCRKSDPESKGKVENLVKYIKQNFLYNRTYHNIETLNSEAMSWLGRTANSLPHAVTRKMPYVEHIIERSFLQPYRAHTFKPVVFSTYAVRKDNTISYKGNFYSLPIGTFKGKQTQVCVRTEDSRLIISSTEGNQEICSHTIAAGRGQKVLKTDHNRDKSIAVHEMITQVAALFPDQQKALEWLEIVKSEKP</sequence>
<gene>
    <name evidence="7" type="ORF">SAMN04487995_6199</name>
</gene>
<evidence type="ECO:0000256" key="1">
    <source>
        <dbReference type="ARBA" id="ARBA00009277"/>
    </source>
</evidence>
<dbReference type="NCBIfam" id="NF033546">
    <property type="entry name" value="transpos_IS21"/>
    <property type="match status" value="1"/>
</dbReference>
<dbReference type="GO" id="GO:0006310">
    <property type="term" value="P:DNA recombination"/>
    <property type="evidence" value="ECO:0007669"/>
    <property type="project" value="UniProtKB-KW"/>
</dbReference>
<feature type="non-terminal residue" evidence="7">
    <location>
        <position position="428"/>
    </location>
</feature>
<feature type="domain" description="Integrase catalytic" evidence="6">
    <location>
        <begin position="129"/>
        <end position="305"/>
    </location>
</feature>
<proteinExistence type="inferred from homology"/>
<keyword evidence="2" id="KW-0815">Transposition</keyword>
<dbReference type="STRING" id="408657.SAMN04487995_6199"/>
<keyword evidence="4" id="KW-0233">DNA recombination</keyword>
<evidence type="ECO:0000259" key="6">
    <source>
        <dbReference type="PROSITE" id="PS50994"/>
    </source>
</evidence>
<dbReference type="OrthoDB" id="3193769at2"/>
<evidence type="ECO:0000256" key="4">
    <source>
        <dbReference type="ARBA" id="ARBA00023172"/>
    </source>
</evidence>
<evidence type="ECO:0000313" key="7">
    <source>
        <dbReference type="EMBL" id="SEJ73765.1"/>
    </source>
</evidence>
<protein>
    <submittedName>
        <fullName evidence="7">Transposase</fullName>
    </submittedName>
</protein>
<reference evidence="7 8" key="1">
    <citation type="submission" date="2016-10" db="EMBL/GenBank/DDBJ databases">
        <authorList>
            <person name="de Groot N.N."/>
        </authorList>
    </citation>
    <scope>NUCLEOTIDE SEQUENCE [LARGE SCALE GENOMIC DNA]</scope>
    <source>
        <strain evidence="7 8">DSM 19938</strain>
    </source>
</reference>
<dbReference type="InterPro" id="IPR017894">
    <property type="entry name" value="HTH_IS21_transposase_type"/>
</dbReference>
<accession>A0A1H7BK48</accession>
<dbReference type="PROSITE" id="PS50531">
    <property type="entry name" value="HTH_IS21"/>
    <property type="match status" value="1"/>
</dbReference>
<dbReference type="GO" id="GO:0032196">
    <property type="term" value="P:transposition"/>
    <property type="evidence" value="ECO:0007669"/>
    <property type="project" value="UniProtKB-KW"/>
</dbReference>
<evidence type="ECO:0000259" key="5">
    <source>
        <dbReference type="PROSITE" id="PS50531"/>
    </source>
</evidence>
<dbReference type="AlphaFoldDB" id="A0A1H7BK48"/>
<dbReference type="InterPro" id="IPR012337">
    <property type="entry name" value="RNaseH-like_sf"/>
</dbReference>
<dbReference type="Gene3D" id="3.30.420.10">
    <property type="entry name" value="Ribonuclease H-like superfamily/Ribonuclease H"/>
    <property type="match status" value="1"/>
</dbReference>
<evidence type="ECO:0000256" key="3">
    <source>
        <dbReference type="ARBA" id="ARBA00023125"/>
    </source>
</evidence>
<dbReference type="PANTHER" id="PTHR35004:SF6">
    <property type="entry name" value="TRANSPOSASE"/>
    <property type="match status" value="1"/>
</dbReference>
<dbReference type="Gene3D" id="1.10.10.60">
    <property type="entry name" value="Homeodomain-like"/>
    <property type="match status" value="1"/>
</dbReference>
<comment type="similarity">
    <text evidence="1">Belongs to the transposase IS21/IS408/IS1162 family.</text>
</comment>
<dbReference type="PROSITE" id="PS50994">
    <property type="entry name" value="INTEGRASE"/>
    <property type="match status" value="1"/>
</dbReference>
<dbReference type="InterPro" id="IPR036397">
    <property type="entry name" value="RNaseH_sf"/>
</dbReference>
<dbReference type="SUPFAM" id="SSF53098">
    <property type="entry name" value="Ribonuclease H-like"/>
    <property type="match status" value="1"/>
</dbReference>
<evidence type="ECO:0000256" key="2">
    <source>
        <dbReference type="ARBA" id="ARBA00022578"/>
    </source>
</evidence>
<feature type="domain" description="HTH IS21-type" evidence="5">
    <location>
        <begin position="9"/>
        <end position="74"/>
    </location>
</feature>
<dbReference type="PANTHER" id="PTHR35004">
    <property type="entry name" value="TRANSPOSASE RV3428C-RELATED"/>
    <property type="match status" value="1"/>
</dbReference>
<evidence type="ECO:0000313" key="8">
    <source>
        <dbReference type="Proteomes" id="UP000199532"/>
    </source>
</evidence>
<dbReference type="GO" id="GO:0003677">
    <property type="term" value="F:DNA binding"/>
    <property type="evidence" value="ECO:0007669"/>
    <property type="project" value="UniProtKB-KW"/>
</dbReference>
<name>A0A1H7BK48_9BACT</name>
<dbReference type="RefSeq" id="WP_090342605.1">
    <property type="nucleotide sequence ID" value="NZ_FNXY01000017.1"/>
</dbReference>